<comment type="caution">
    <text evidence="3">The sequence shown here is derived from an EMBL/GenBank/DDBJ whole genome shotgun (WGS) entry which is preliminary data.</text>
</comment>
<dbReference type="Proteomes" id="UP001140817">
    <property type="component" value="Unassembled WGS sequence"/>
</dbReference>
<dbReference type="EMBL" id="JANKBY010000194">
    <property type="protein sequence ID" value="MCR1823810.1"/>
    <property type="molecule type" value="Genomic_DNA"/>
</dbReference>
<dbReference type="RefSeq" id="WP_074429293.1">
    <property type="nucleotide sequence ID" value="NZ_JANKBY010000194.1"/>
</dbReference>
<keyword evidence="1" id="KW-0812">Transmembrane</keyword>
<feature type="domain" description="FMN-binding" evidence="2">
    <location>
        <begin position="177"/>
        <end position="252"/>
    </location>
</feature>
<protein>
    <submittedName>
        <fullName evidence="3">FMN-binding protein</fullName>
    </submittedName>
</protein>
<organism evidence="3 4">
    <name type="scientific">Terrisporobacter muris</name>
    <dbReference type="NCBI Taxonomy" id="2963284"/>
    <lineage>
        <taxon>Bacteria</taxon>
        <taxon>Bacillati</taxon>
        <taxon>Bacillota</taxon>
        <taxon>Clostridia</taxon>
        <taxon>Peptostreptococcales</taxon>
        <taxon>Peptostreptococcaceae</taxon>
        <taxon>Terrisporobacter</taxon>
    </lineage>
</organism>
<reference evidence="3" key="1">
    <citation type="submission" date="2022-07" db="EMBL/GenBank/DDBJ databases">
        <title>Enhanced cultured diversity of the mouse gut microbiota enables custom-made synthetic communities.</title>
        <authorList>
            <person name="Afrizal A."/>
        </authorList>
    </citation>
    <scope>NUCLEOTIDE SEQUENCE</scope>
    <source>
        <strain evidence="3">DSM 29186</strain>
    </source>
</reference>
<keyword evidence="1" id="KW-0472">Membrane</keyword>
<proteinExistence type="predicted"/>
<evidence type="ECO:0000313" key="4">
    <source>
        <dbReference type="Proteomes" id="UP001140817"/>
    </source>
</evidence>
<name>A0A9X2MDF5_9FIRM</name>
<dbReference type="AlphaFoldDB" id="A0A9X2MDF5"/>
<dbReference type="Pfam" id="PF04205">
    <property type="entry name" value="FMN_bind"/>
    <property type="match status" value="1"/>
</dbReference>
<evidence type="ECO:0000256" key="1">
    <source>
        <dbReference type="SAM" id="Phobius"/>
    </source>
</evidence>
<evidence type="ECO:0000313" key="3">
    <source>
        <dbReference type="EMBL" id="MCR1823810.1"/>
    </source>
</evidence>
<dbReference type="GO" id="GO:0016020">
    <property type="term" value="C:membrane"/>
    <property type="evidence" value="ECO:0007669"/>
    <property type="project" value="InterPro"/>
</dbReference>
<gene>
    <name evidence="3" type="ORF">NSA58_13525</name>
</gene>
<feature type="transmembrane region" description="Helical" evidence="1">
    <location>
        <begin position="83"/>
        <end position="99"/>
    </location>
</feature>
<dbReference type="SMART" id="SM00900">
    <property type="entry name" value="FMN_bind"/>
    <property type="match status" value="1"/>
</dbReference>
<accession>A0A9X2MDF5</accession>
<keyword evidence="1" id="KW-1133">Transmembrane helix</keyword>
<feature type="transmembrane region" description="Helical" evidence="1">
    <location>
        <begin position="119"/>
        <end position="140"/>
    </location>
</feature>
<evidence type="ECO:0000259" key="2">
    <source>
        <dbReference type="SMART" id="SM00900"/>
    </source>
</evidence>
<feature type="transmembrane region" description="Helical" evidence="1">
    <location>
        <begin position="6"/>
        <end position="26"/>
    </location>
</feature>
<dbReference type="Gene3D" id="3.90.1010.20">
    <property type="match status" value="1"/>
</dbReference>
<dbReference type="GO" id="GO:0010181">
    <property type="term" value="F:FMN binding"/>
    <property type="evidence" value="ECO:0007669"/>
    <property type="project" value="InterPro"/>
</dbReference>
<dbReference type="InterPro" id="IPR007329">
    <property type="entry name" value="FMN-bd"/>
</dbReference>
<feature type="transmembrane region" description="Helical" evidence="1">
    <location>
        <begin position="60"/>
        <end position="77"/>
    </location>
</feature>
<sequence length="254" mass="28664">MTLFFNILFAWIALISGILLSIIWLLRIVQKKIQKDRNNELLIKIDKFLRTINKFLRKNHINLGYLFLLSSFIHGMLSSYSIISFNYGTIALIIGLLLWHTFVDKKNIGKVWIQRHRELTALLIIITVLHIFEVGGFVGFDRVINSIKSDFSPNISTNEGSSNSDCKDGVYEGTGYGYGPDLKVLVTIKDGIIDEISIVSHNEVGERFYEPAFNSIPEKIIENQTYDVDAVSGSTYSSKGVIDAVKDALLKAKK</sequence>
<keyword evidence="4" id="KW-1185">Reference proteome</keyword>